<dbReference type="Proteomes" id="UP001187471">
    <property type="component" value="Unassembled WGS sequence"/>
</dbReference>
<comment type="caution">
    <text evidence="1">The sequence shown here is derived from an EMBL/GenBank/DDBJ whole genome shotgun (WGS) entry which is preliminary data.</text>
</comment>
<dbReference type="EMBL" id="JAVXUO010000035">
    <property type="protein sequence ID" value="KAK2995961.1"/>
    <property type="molecule type" value="Genomic_DNA"/>
</dbReference>
<gene>
    <name evidence="1" type="ORF">RJ640_026000</name>
</gene>
<accession>A0AA88S4M0</accession>
<protein>
    <submittedName>
        <fullName evidence="1">Uncharacterized protein</fullName>
    </submittedName>
</protein>
<proteinExistence type="predicted"/>
<keyword evidence="2" id="KW-1185">Reference proteome</keyword>
<reference evidence="1" key="1">
    <citation type="submission" date="2022-12" db="EMBL/GenBank/DDBJ databases">
        <title>Draft genome assemblies for two species of Escallonia (Escalloniales).</title>
        <authorList>
            <person name="Chanderbali A."/>
            <person name="Dervinis C."/>
            <person name="Anghel I."/>
            <person name="Soltis D."/>
            <person name="Soltis P."/>
            <person name="Zapata F."/>
        </authorList>
    </citation>
    <scope>NUCLEOTIDE SEQUENCE</scope>
    <source>
        <strain evidence="1">UCBG92.1500</strain>
        <tissue evidence="1">Leaf</tissue>
    </source>
</reference>
<sequence>MRGSELRERDLPGTLDYSCMPAPPPAPAAPYNLSFFDRALGSDCERLGIKVSNSTSSTDGGNQATSFLPGKFHWVSILLMSGAMALWS</sequence>
<evidence type="ECO:0000313" key="1">
    <source>
        <dbReference type="EMBL" id="KAK2995961.1"/>
    </source>
</evidence>
<dbReference type="AlphaFoldDB" id="A0AA88S4M0"/>
<name>A0AA88S4M0_9ASTE</name>
<organism evidence="1 2">
    <name type="scientific">Escallonia rubra</name>
    <dbReference type="NCBI Taxonomy" id="112253"/>
    <lineage>
        <taxon>Eukaryota</taxon>
        <taxon>Viridiplantae</taxon>
        <taxon>Streptophyta</taxon>
        <taxon>Embryophyta</taxon>
        <taxon>Tracheophyta</taxon>
        <taxon>Spermatophyta</taxon>
        <taxon>Magnoliopsida</taxon>
        <taxon>eudicotyledons</taxon>
        <taxon>Gunneridae</taxon>
        <taxon>Pentapetalae</taxon>
        <taxon>asterids</taxon>
        <taxon>campanulids</taxon>
        <taxon>Escalloniales</taxon>
        <taxon>Escalloniaceae</taxon>
        <taxon>Escallonia</taxon>
    </lineage>
</organism>
<evidence type="ECO:0000313" key="2">
    <source>
        <dbReference type="Proteomes" id="UP001187471"/>
    </source>
</evidence>